<evidence type="ECO:0000313" key="1">
    <source>
        <dbReference type="EMBL" id="RID87055.1"/>
    </source>
</evidence>
<accession>A0A398BAK5</accession>
<protein>
    <submittedName>
        <fullName evidence="1">DUF3383 family protein</fullName>
    </submittedName>
</protein>
<dbReference type="RefSeq" id="WP_119116450.1">
    <property type="nucleotide sequence ID" value="NZ_QWVS01000013.1"/>
</dbReference>
<dbReference type="EMBL" id="QWVS01000013">
    <property type="protein sequence ID" value="RID87055.1"/>
    <property type="molecule type" value="Genomic_DNA"/>
</dbReference>
<sequence length="337" mass="36498">MPLSDVTVTIDIQKPTRLIGLGKPLILAKKTGTSTYKSYSDLTAVKADYAESTNAYKKAAAIFAQDHAPAEIAIASYDTAASAGDPKTPVEAVTKYFENDWYFLLTTDATNVEQTAVADYVESQKYKIYVTKATAAADRTAFKTKAYDRTVVFYHTIVAEEPDAALVGELGSQTVGSITWKFKTLKGITPLDLTKTELNAIHTDKAIAYVTKAGIRQTSEGTVASGEYIDVIHGKDWVKTDMENNIQTAFANNPKLSFDARGISVLNGQATTTLLRGVTNGIIAVDDDENPLFTVKTKSRLETPVAERAARVYKGLSFSFQLAGAIHTAEISGEILK</sequence>
<reference evidence="1 2" key="1">
    <citation type="submission" date="2018-08" db="EMBL/GenBank/DDBJ databases">
        <title>Bacillus jemisoniae sp. nov., Bacillus chryseoplanitiae sp. nov., Bacillus resnikiae sp. nov., and Bacillus frankliniae sp. nov., isolated from Viking spacecraft and associated surfaces.</title>
        <authorList>
            <person name="Seuylemezian A."/>
            <person name="Vaishampayan P."/>
        </authorList>
    </citation>
    <scope>NUCLEOTIDE SEQUENCE [LARGE SCALE GENOMIC DNA]</scope>
    <source>
        <strain evidence="1 2">MA001</strain>
    </source>
</reference>
<proteinExistence type="predicted"/>
<name>A0A398BAK5_9BACI</name>
<dbReference type="InterPro" id="IPR021808">
    <property type="entry name" value="DUF3383"/>
</dbReference>
<dbReference type="Pfam" id="PF11863">
    <property type="entry name" value="DUF3383"/>
    <property type="match status" value="1"/>
</dbReference>
<gene>
    <name evidence="1" type="ORF">D1953_06985</name>
</gene>
<dbReference type="Proteomes" id="UP000266016">
    <property type="component" value="Unassembled WGS sequence"/>
</dbReference>
<organism evidence="1 2">
    <name type="scientific">Peribacillus asahii</name>
    <dbReference type="NCBI Taxonomy" id="228899"/>
    <lineage>
        <taxon>Bacteria</taxon>
        <taxon>Bacillati</taxon>
        <taxon>Bacillota</taxon>
        <taxon>Bacilli</taxon>
        <taxon>Bacillales</taxon>
        <taxon>Bacillaceae</taxon>
        <taxon>Peribacillus</taxon>
    </lineage>
</organism>
<keyword evidence="2" id="KW-1185">Reference proteome</keyword>
<comment type="caution">
    <text evidence="1">The sequence shown here is derived from an EMBL/GenBank/DDBJ whole genome shotgun (WGS) entry which is preliminary data.</text>
</comment>
<evidence type="ECO:0000313" key="2">
    <source>
        <dbReference type="Proteomes" id="UP000266016"/>
    </source>
</evidence>
<dbReference type="AlphaFoldDB" id="A0A398BAK5"/>